<dbReference type="Gene3D" id="3.40.50.620">
    <property type="entry name" value="HUPs"/>
    <property type="match status" value="1"/>
</dbReference>
<sequence length="356" mass="39117">MHALEAAILPALVRAPCFVAFSGGRDSSAVLAVATDLARRHGLPDPVPVTELYPGIPESDESEWQHLVVAHLGLDEWVRLEFGHGNDLLGADAQASLRRRGLIWPVALHVKTAVLARLGGSGSLLTGEGGDEVLGRRRGYRVSRTWRRDPRSLRPRDLRTAGSALAPRPYRRVRERVRFDREALQPWLRPETRLRHHRLLSADLASEPLTTAGSLEWLLTRRAAAMATHNYTRLVADYGVSLHEPLLDATFVRSLAAAAGTWGFVSRTAAMRELFGALLPDAVLERRTKAYFNRAFMGEETRAFARSWDGTGVDPELVDVGILATEWLAEVPSAMSTPLLHAAWLSSTSAHTGSAL</sequence>
<comment type="caution">
    <text evidence="2">The sequence shown here is derived from an EMBL/GenBank/DDBJ whole genome shotgun (WGS) entry which is preliminary data.</text>
</comment>
<dbReference type="GO" id="GO:0004066">
    <property type="term" value="F:asparagine synthase (glutamine-hydrolyzing) activity"/>
    <property type="evidence" value="ECO:0007669"/>
    <property type="project" value="InterPro"/>
</dbReference>
<dbReference type="OrthoDB" id="3361376at2"/>
<reference evidence="2 3" key="1">
    <citation type="submission" date="2019-01" db="EMBL/GenBank/DDBJ databases">
        <title>Novel species of Nocardioides.</title>
        <authorList>
            <person name="Liu Q."/>
            <person name="Xin Y.-H."/>
        </authorList>
    </citation>
    <scope>NUCLEOTIDE SEQUENCE [LARGE SCALE GENOMIC DNA]</scope>
    <source>
        <strain evidence="2 3">HLT3-15</strain>
    </source>
</reference>
<dbReference type="SUPFAM" id="SSF52402">
    <property type="entry name" value="Adenine nucleotide alpha hydrolases-like"/>
    <property type="match status" value="1"/>
</dbReference>
<evidence type="ECO:0000313" key="3">
    <source>
        <dbReference type="Proteomes" id="UP000291838"/>
    </source>
</evidence>
<proteinExistence type="predicted"/>
<name>A0A4Q2RX93_9ACTN</name>
<dbReference type="Pfam" id="PF00733">
    <property type="entry name" value="Asn_synthase"/>
    <property type="match status" value="1"/>
</dbReference>
<keyword evidence="3" id="KW-1185">Reference proteome</keyword>
<evidence type="ECO:0000259" key="1">
    <source>
        <dbReference type="Pfam" id="PF00733"/>
    </source>
</evidence>
<dbReference type="EMBL" id="SDWS01000002">
    <property type="protein sequence ID" value="RYB92584.1"/>
    <property type="molecule type" value="Genomic_DNA"/>
</dbReference>
<protein>
    <submittedName>
        <fullName evidence="2">Asparagine synthase</fullName>
    </submittedName>
</protein>
<organism evidence="2 3">
    <name type="scientific">Nocardioides glacieisoli</name>
    <dbReference type="NCBI Taxonomy" id="1168730"/>
    <lineage>
        <taxon>Bacteria</taxon>
        <taxon>Bacillati</taxon>
        <taxon>Actinomycetota</taxon>
        <taxon>Actinomycetes</taxon>
        <taxon>Propionibacteriales</taxon>
        <taxon>Nocardioidaceae</taxon>
        <taxon>Nocardioides</taxon>
    </lineage>
</organism>
<dbReference type="AlphaFoldDB" id="A0A4Q2RX93"/>
<accession>A0A4Q2RX93</accession>
<dbReference type="Proteomes" id="UP000291838">
    <property type="component" value="Unassembled WGS sequence"/>
</dbReference>
<feature type="domain" description="Asparagine synthetase" evidence="1">
    <location>
        <begin position="15"/>
        <end position="322"/>
    </location>
</feature>
<dbReference type="RefSeq" id="WP_129474189.1">
    <property type="nucleotide sequence ID" value="NZ_SDWS01000002.1"/>
</dbReference>
<dbReference type="GO" id="GO:0006529">
    <property type="term" value="P:asparagine biosynthetic process"/>
    <property type="evidence" value="ECO:0007669"/>
    <property type="project" value="InterPro"/>
</dbReference>
<gene>
    <name evidence="2" type="ORF">EUA06_06470</name>
</gene>
<dbReference type="InterPro" id="IPR014729">
    <property type="entry name" value="Rossmann-like_a/b/a_fold"/>
</dbReference>
<dbReference type="InterPro" id="IPR001962">
    <property type="entry name" value="Asn_synthase"/>
</dbReference>
<evidence type="ECO:0000313" key="2">
    <source>
        <dbReference type="EMBL" id="RYB92584.1"/>
    </source>
</evidence>